<dbReference type="Proteomes" id="UP000606003">
    <property type="component" value="Unassembled WGS sequence"/>
</dbReference>
<dbReference type="PANTHER" id="PTHR43792">
    <property type="entry name" value="GNAT FAMILY, PUTATIVE (AFU_ORTHOLOGUE AFUA_3G00765)-RELATED-RELATED"/>
    <property type="match status" value="1"/>
</dbReference>
<proteinExistence type="predicted"/>
<comment type="caution">
    <text evidence="2">The sequence shown here is derived from an EMBL/GenBank/DDBJ whole genome shotgun (WGS) entry which is preliminary data.</text>
</comment>
<dbReference type="RefSeq" id="WP_190923193.1">
    <property type="nucleotide sequence ID" value="NZ_JACXAC010000002.1"/>
</dbReference>
<name>A0ABR8JRI7_9BACT</name>
<reference evidence="2 3" key="1">
    <citation type="submission" date="2020-09" db="EMBL/GenBank/DDBJ databases">
        <authorList>
            <person name="Kim M.K."/>
        </authorList>
    </citation>
    <scope>NUCLEOTIDE SEQUENCE [LARGE SCALE GENOMIC DNA]</scope>
    <source>
        <strain evidence="2 3">BT189</strain>
    </source>
</reference>
<dbReference type="Pfam" id="PF13302">
    <property type="entry name" value="Acetyltransf_3"/>
    <property type="match status" value="1"/>
</dbReference>
<evidence type="ECO:0000313" key="3">
    <source>
        <dbReference type="Proteomes" id="UP000606003"/>
    </source>
</evidence>
<dbReference type="PANTHER" id="PTHR43792:SF9">
    <property type="entry name" value="RIBOSOMAL-PROTEIN-ALANINE ACETYLTRANSFERASE"/>
    <property type="match status" value="1"/>
</dbReference>
<dbReference type="EMBL" id="JACXAC010000002">
    <property type="protein sequence ID" value="MBD2721932.1"/>
    <property type="molecule type" value="Genomic_DNA"/>
</dbReference>
<gene>
    <name evidence="2" type="ORF">IC234_07310</name>
</gene>
<dbReference type="Gene3D" id="3.40.630.30">
    <property type="match status" value="1"/>
</dbReference>
<dbReference type="InterPro" id="IPR000182">
    <property type="entry name" value="GNAT_dom"/>
</dbReference>
<feature type="domain" description="N-acetyltransferase" evidence="1">
    <location>
        <begin position="17"/>
        <end position="163"/>
    </location>
</feature>
<organism evidence="2 3">
    <name type="scientific">Hymenobacter armeniacus</name>
    <dbReference type="NCBI Taxonomy" id="2771358"/>
    <lineage>
        <taxon>Bacteria</taxon>
        <taxon>Pseudomonadati</taxon>
        <taxon>Bacteroidota</taxon>
        <taxon>Cytophagia</taxon>
        <taxon>Cytophagales</taxon>
        <taxon>Hymenobacteraceae</taxon>
        <taxon>Hymenobacter</taxon>
    </lineage>
</organism>
<evidence type="ECO:0000259" key="1">
    <source>
        <dbReference type="PROSITE" id="PS51186"/>
    </source>
</evidence>
<dbReference type="InterPro" id="IPR016181">
    <property type="entry name" value="Acyl_CoA_acyltransferase"/>
</dbReference>
<dbReference type="SUPFAM" id="SSF55729">
    <property type="entry name" value="Acyl-CoA N-acyltransferases (Nat)"/>
    <property type="match status" value="1"/>
</dbReference>
<protein>
    <submittedName>
        <fullName evidence="2">GNAT family N-acetyltransferase</fullName>
    </submittedName>
</protein>
<dbReference type="PROSITE" id="PS51186">
    <property type="entry name" value="GNAT"/>
    <property type="match status" value="1"/>
</dbReference>
<accession>A0ABR8JRI7</accession>
<evidence type="ECO:0000313" key="2">
    <source>
        <dbReference type="EMBL" id="MBD2721932.1"/>
    </source>
</evidence>
<keyword evidence="3" id="KW-1185">Reference proteome</keyword>
<sequence>MNLPPFHSFPVLTSGTVLLRQVEPADASSLLEISFYDARPARNPGEAAQMQQKINADYRAGTGIHWVIVSSATAEVVGTVGYYRGFAHSVGELGCVLKPAFRGQGLMSQAMKLAIGFGLGTMLLSQVKAITGRQNAAAIRLLGRLGFRQTANLANDEVAYSLT</sequence>
<dbReference type="InterPro" id="IPR051531">
    <property type="entry name" value="N-acetyltransferase"/>
</dbReference>